<gene>
    <name evidence="1" type="primary">txxe 2720</name>
    <name evidence="1" type="ORF">TXXE_18090</name>
</gene>
<dbReference type="EMBL" id="CAJRAY010000093">
    <property type="protein sequence ID" value="CAG5092394.1"/>
    <property type="molecule type" value="Genomic_DNA"/>
</dbReference>
<sequence>MARRGRRRPLVPGAGPALEALKAEVMSREGWAVNPARPGDVKYEVARSIGVPLQPGTGGELRTDQAGAVGGRIGGPMVREMIRMAQERLAKRQ</sequence>
<dbReference type="InterPro" id="IPR038300">
    <property type="entry name" value="SASP_sf_alpha/beta"/>
</dbReference>
<dbReference type="RefSeq" id="WP_213486487.1">
    <property type="nucleotide sequence ID" value="NZ_CAJRAY010000093.1"/>
</dbReference>
<organism evidence="1 2">
    <name type="scientific">Thermobacillus xylanilyticus</name>
    <dbReference type="NCBI Taxonomy" id="76633"/>
    <lineage>
        <taxon>Bacteria</taxon>
        <taxon>Bacillati</taxon>
        <taxon>Bacillota</taxon>
        <taxon>Bacilli</taxon>
        <taxon>Bacillales</taxon>
        <taxon>Paenibacillaceae</taxon>
        <taxon>Thermobacillus</taxon>
    </lineage>
</organism>
<dbReference type="Proteomes" id="UP000681526">
    <property type="component" value="Unassembled WGS sequence"/>
</dbReference>
<comment type="caution">
    <text evidence="1">The sequence shown here is derived from an EMBL/GenBank/DDBJ whole genome shotgun (WGS) entry which is preliminary data.</text>
</comment>
<name>A0ABN7S514_THEXY</name>
<protein>
    <submittedName>
        <fullName evidence="1">Small acid-soluble spore protein alpha/beta type</fullName>
    </submittedName>
</protein>
<keyword evidence="2" id="KW-1185">Reference proteome</keyword>
<dbReference type="InterPro" id="IPR001448">
    <property type="entry name" value="SASP_alpha/beta-type"/>
</dbReference>
<accession>A0ABN7S514</accession>
<dbReference type="Gene3D" id="6.10.10.80">
    <property type="entry name" value="Small, acid-soluble spore protein, alpha/beta type-like"/>
    <property type="match status" value="1"/>
</dbReference>
<reference evidence="1 2" key="1">
    <citation type="submission" date="2021-04" db="EMBL/GenBank/DDBJ databases">
        <authorList>
            <person name="Rakotoarivonina H."/>
        </authorList>
    </citation>
    <scope>NUCLEOTIDE SEQUENCE [LARGE SCALE GENOMIC DNA]</scope>
    <source>
        <strain evidence="1 2">XE</strain>
    </source>
</reference>
<evidence type="ECO:0000313" key="1">
    <source>
        <dbReference type="EMBL" id="CAG5092394.1"/>
    </source>
</evidence>
<dbReference type="Pfam" id="PF00269">
    <property type="entry name" value="SASP"/>
    <property type="match status" value="1"/>
</dbReference>
<proteinExistence type="predicted"/>
<evidence type="ECO:0000313" key="2">
    <source>
        <dbReference type="Proteomes" id="UP000681526"/>
    </source>
</evidence>